<name>A0A1S2NCX3_9BURK</name>
<feature type="transmembrane region" description="Helical" evidence="1">
    <location>
        <begin position="379"/>
        <end position="402"/>
    </location>
</feature>
<dbReference type="AlphaFoldDB" id="A0A1S2NCX3"/>
<feature type="transmembrane region" description="Helical" evidence="1">
    <location>
        <begin position="176"/>
        <end position="193"/>
    </location>
</feature>
<dbReference type="RefSeq" id="WP_071361462.1">
    <property type="nucleotide sequence ID" value="NZ_JRYB01000001.1"/>
</dbReference>
<feature type="transmembrane region" description="Helical" evidence="1">
    <location>
        <begin position="278"/>
        <end position="300"/>
    </location>
</feature>
<dbReference type="Pfam" id="PF22895">
    <property type="entry name" value="DUF7024"/>
    <property type="match status" value="1"/>
</dbReference>
<dbReference type="Proteomes" id="UP000180246">
    <property type="component" value="Unassembled WGS sequence"/>
</dbReference>
<feature type="transmembrane region" description="Helical" evidence="1">
    <location>
        <begin position="312"/>
        <end position="337"/>
    </location>
</feature>
<keyword evidence="3" id="KW-0808">Transferase</keyword>
<keyword evidence="1" id="KW-0812">Transmembrane</keyword>
<feature type="transmembrane region" description="Helical" evidence="1">
    <location>
        <begin position="135"/>
        <end position="155"/>
    </location>
</feature>
<feature type="transmembrane region" description="Helical" evidence="1">
    <location>
        <begin position="414"/>
        <end position="436"/>
    </location>
</feature>
<comment type="caution">
    <text evidence="3">The sequence shown here is derived from an EMBL/GenBank/DDBJ whole genome shotgun (WGS) entry which is preliminary data.</text>
</comment>
<reference evidence="3 4" key="1">
    <citation type="submission" date="2014-10" db="EMBL/GenBank/DDBJ databases">
        <authorList>
            <person name="Seo M.-J."/>
            <person name="Seok Y.J."/>
            <person name="Cha I.-T."/>
        </authorList>
    </citation>
    <scope>NUCLEOTIDE SEQUENCE [LARGE SCALE GENOMIC DNA]</scope>
    <source>
        <strain evidence="3 4">NEU</strain>
    </source>
</reference>
<feature type="transmembrane region" description="Helical" evidence="1">
    <location>
        <begin position="109"/>
        <end position="129"/>
    </location>
</feature>
<feature type="transmembrane region" description="Helical" evidence="1">
    <location>
        <begin position="12"/>
        <end position="30"/>
    </location>
</feature>
<keyword evidence="1" id="KW-1133">Transmembrane helix</keyword>
<keyword evidence="1" id="KW-0472">Membrane</keyword>
<dbReference type="EMBL" id="JRYB01000001">
    <property type="protein sequence ID" value="OIJ42829.1"/>
    <property type="molecule type" value="Genomic_DNA"/>
</dbReference>
<proteinExistence type="predicted"/>
<feature type="transmembrane region" description="Helical" evidence="1">
    <location>
        <begin position="58"/>
        <end position="79"/>
    </location>
</feature>
<gene>
    <name evidence="3" type="ORF">LO55_2187</name>
</gene>
<feature type="domain" description="DUF7024" evidence="2">
    <location>
        <begin position="586"/>
        <end position="699"/>
    </location>
</feature>
<evidence type="ECO:0000313" key="4">
    <source>
        <dbReference type="Proteomes" id="UP000180246"/>
    </source>
</evidence>
<feature type="transmembrane region" description="Helical" evidence="1">
    <location>
        <begin position="443"/>
        <end position="465"/>
    </location>
</feature>
<organism evidence="3 4">
    <name type="scientific">Massilia timonae</name>
    <dbReference type="NCBI Taxonomy" id="47229"/>
    <lineage>
        <taxon>Bacteria</taxon>
        <taxon>Pseudomonadati</taxon>
        <taxon>Pseudomonadota</taxon>
        <taxon>Betaproteobacteria</taxon>
        <taxon>Burkholderiales</taxon>
        <taxon>Oxalobacteraceae</taxon>
        <taxon>Telluria group</taxon>
        <taxon>Massilia</taxon>
    </lineage>
</organism>
<dbReference type="GO" id="GO:0016757">
    <property type="term" value="F:glycosyltransferase activity"/>
    <property type="evidence" value="ECO:0007669"/>
    <property type="project" value="UniProtKB-KW"/>
</dbReference>
<sequence>MLPAATPATDKREWLILAAGLAAVLAWLALRNHGLYPAIFADEWYYSRMSRLQPLAEAIVPSYLYLWLFSATSACGTGFYDCARFGNVLLYVGAGPFIYMIGRQVARPVVAIAITLLCLMGPFNLYTAFFMPEATYYFGVLVLSWMLLTQARWGWARLALSAGLVLGMMSLVKVHALFLLPGLCLFLVIAARMEESADSGGGGAGDRSGRGWLREGAGAALVLATSALAVKFGLGYVLAGDAGLSLFGSFYGSTASSSAGSKLGLLAAAGFINGRGHLMALAILLPLPMAILLQWVLSRATREAAALRFNRLALYAFLMLGSAAGMTVAYTASIAGVGPQEVLRLHLRYYSFTFPLLLLLAGAAFSMPALRTAAPRARVAAAVLVGAAIVAALALLPHYALAPIDSPEITSIDVALWSGWMVGGLGLLALALWAFGQQSAASLFLFVLLPTTVALGAQLTTAYLAQIVSGWAPDHAGIAARDHVPRHERNQITIAASREVDIMRAQFHIDDNDSAMLELAPGAPIESYQLPVRKKWLLVIGQHPLPADVKPVIKTDDYALVRLAGEFHPIGAFQLSQELVEGGLLTRFEGLSHAEGWGRWSDGKQVALHFARPLPKRLDLIIKGRAYADNAGLPFTVRVGEQSATFRLPGSVQEARLRLTTDGTQRTLTIDVPKPISPKARGEWPDPRELGIGLVEIAIGNSADQ</sequence>
<feature type="transmembrane region" description="Helical" evidence="1">
    <location>
        <begin position="349"/>
        <end position="367"/>
    </location>
</feature>
<evidence type="ECO:0000259" key="2">
    <source>
        <dbReference type="Pfam" id="PF22895"/>
    </source>
</evidence>
<protein>
    <submittedName>
        <fullName evidence="3">Dolichyl-phosphate-mannose-mannosyltransferase family protein</fullName>
    </submittedName>
</protein>
<keyword evidence="3" id="KW-0328">Glycosyltransferase</keyword>
<feature type="transmembrane region" description="Helical" evidence="1">
    <location>
        <begin position="217"/>
        <end position="238"/>
    </location>
</feature>
<dbReference type="InterPro" id="IPR054288">
    <property type="entry name" value="DUF7024"/>
</dbReference>
<evidence type="ECO:0000256" key="1">
    <source>
        <dbReference type="SAM" id="Phobius"/>
    </source>
</evidence>
<accession>A0A1S2NCX3</accession>
<evidence type="ECO:0000313" key="3">
    <source>
        <dbReference type="EMBL" id="OIJ42829.1"/>
    </source>
</evidence>
<feature type="transmembrane region" description="Helical" evidence="1">
    <location>
        <begin position="85"/>
        <end position="102"/>
    </location>
</feature>